<accession>A0A858C001</accession>
<dbReference type="PROSITE" id="PS50929">
    <property type="entry name" value="ABC_TM1F"/>
    <property type="match status" value="1"/>
</dbReference>
<dbReference type="GO" id="GO:0015421">
    <property type="term" value="F:ABC-type oligopeptide transporter activity"/>
    <property type="evidence" value="ECO:0007669"/>
    <property type="project" value="TreeGrafter"/>
</dbReference>
<feature type="transmembrane region" description="Helical" evidence="8">
    <location>
        <begin position="196"/>
        <end position="214"/>
    </location>
</feature>
<dbReference type="InterPro" id="IPR011527">
    <property type="entry name" value="ABC1_TM_dom"/>
</dbReference>
<dbReference type="GO" id="GO:0005524">
    <property type="term" value="F:ATP binding"/>
    <property type="evidence" value="ECO:0007669"/>
    <property type="project" value="UniProtKB-KW"/>
</dbReference>
<keyword evidence="2" id="KW-0813">Transport</keyword>
<evidence type="ECO:0000259" key="9">
    <source>
        <dbReference type="PROSITE" id="PS50893"/>
    </source>
</evidence>
<feature type="transmembrane region" description="Helical" evidence="8">
    <location>
        <begin position="43"/>
        <end position="68"/>
    </location>
</feature>
<feature type="transmembrane region" description="Helical" evidence="8">
    <location>
        <begin position="88"/>
        <end position="111"/>
    </location>
</feature>
<keyword evidence="3 8" id="KW-0812">Transmembrane</keyword>
<dbReference type="InterPro" id="IPR036640">
    <property type="entry name" value="ABC1_TM_sf"/>
</dbReference>
<dbReference type="PROSITE" id="PS00211">
    <property type="entry name" value="ABC_TRANSPORTER_1"/>
    <property type="match status" value="1"/>
</dbReference>
<comment type="subcellular location">
    <subcellularLocation>
        <location evidence="1">Cell membrane</location>
        <topology evidence="1">Multi-pass membrane protein</topology>
    </subcellularLocation>
</comment>
<feature type="domain" description="ABC transmembrane type-1" evidence="10">
    <location>
        <begin position="44"/>
        <end position="337"/>
    </location>
</feature>
<proteinExistence type="predicted"/>
<evidence type="ECO:0000256" key="1">
    <source>
        <dbReference type="ARBA" id="ARBA00004651"/>
    </source>
</evidence>
<evidence type="ECO:0000256" key="7">
    <source>
        <dbReference type="ARBA" id="ARBA00023136"/>
    </source>
</evidence>
<name>A0A858C001_9FIRM</name>
<dbReference type="InterPro" id="IPR027417">
    <property type="entry name" value="P-loop_NTPase"/>
</dbReference>
<evidence type="ECO:0000256" key="6">
    <source>
        <dbReference type="ARBA" id="ARBA00022989"/>
    </source>
</evidence>
<dbReference type="GO" id="GO:0005886">
    <property type="term" value="C:plasma membrane"/>
    <property type="evidence" value="ECO:0007669"/>
    <property type="project" value="UniProtKB-SubCell"/>
</dbReference>
<dbReference type="FunFam" id="3.40.50.300:FF:000287">
    <property type="entry name" value="Multidrug ABC transporter ATP-binding protein"/>
    <property type="match status" value="1"/>
</dbReference>
<gene>
    <name evidence="11" type="ORF">Ami103574_15060</name>
</gene>
<dbReference type="CDD" id="cd18547">
    <property type="entry name" value="ABC_6TM_Tm288_like"/>
    <property type="match status" value="1"/>
</dbReference>
<dbReference type="KEGG" id="abut:Ami103574_15060"/>
<keyword evidence="12" id="KW-1185">Reference proteome</keyword>
<dbReference type="RefSeq" id="WP_163067767.1">
    <property type="nucleotide sequence ID" value="NZ_CP048649.1"/>
</dbReference>
<dbReference type="PANTHER" id="PTHR43394">
    <property type="entry name" value="ATP-DEPENDENT PERMEASE MDL1, MITOCHONDRIAL"/>
    <property type="match status" value="1"/>
</dbReference>
<dbReference type="Gene3D" id="3.40.50.300">
    <property type="entry name" value="P-loop containing nucleotide triphosphate hydrolases"/>
    <property type="match status" value="1"/>
</dbReference>
<reference evidence="11 12" key="1">
    <citation type="submission" date="2020-02" db="EMBL/GenBank/DDBJ databases">
        <authorList>
            <person name="Kim Y.B."/>
            <person name="Roh S.W."/>
        </authorList>
    </citation>
    <scope>NUCLEOTIDE SEQUENCE [LARGE SCALE GENOMIC DNA]</scope>
    <source>
        <strain evidence="11 12">DSM 103574</strain>
    </source>
</reference>
<keyword evidence="6 8" id="KW-1133">Transmembrane helix</keyword>
<evidence type="ECO:0000256" key="5">
    <source>
        <dbReference type="ARBA" id="ARBA00022840"/>
    </source>
</evidence>
<dbReference type="EMBL" id="CP048649">
    <property type="protein sequence ID" value="QIB70530.1"/>
    <property type="molecule type" value="Genomic_DNA"/>
</dbReference>
<dbReference type="Proteomes" id="UP000466848">
    <property type="component" value="Chromosome"/>
</dbReference>
<dbReference type="AlphaFoldDB" id="A0A858C001"/>
<dbReference type="SMART" id="SM00382">
    <property type="entry name" value="AAA"/>
    <property type="match status" value="1"/>
</dbReference>
<dbReference type="Pfam" id="PF00664">
    <property type="entry name" value="ABC_membrane"/>
    <property type="match status" value="1"/>
</dbReference>
<dbReference type="InterPro" id="IPR039421">
    <property type="entry name" value="Type_1_exporter"/>
</dbReference>
<feature type="domain" description="ABC transporter" evidence="9">
    <location>
        <begin position="371"/>
        <end position="605"/>
    </location>
</feature>
<dbReference type="PANTHER" id="PTHR43394:SF1">
    <property type="entry name" value="ATP-BINDING CASSETTE SUB-FAMILY B MEMBER 10, MITOCHONDRIAL"/>
    <property type="match status" value="1"/>
</dbReference>
<dbReference type="SUPFAM" id="SSF90123">
    <property type="entry name" value="ABC transporter transmembrane region"/>
    <property type="match status" value="1"/>
</dbReference>
<feature type="transmembrane region" description="Helical" evidence="8">
    <location>
        <begin position="273"/>
        <end position="302"/>
    </location>
</feature>
<evidence type="ECO:0000256" key="8">
    <source>
        <dbReference type="SAM" id="Phobius"/>
    </source>
</evidence>
<dbReference type="GO" id="GO:0016887">
    <property type="term" value="F:ATP hydrolysis activity"/>
    <property type="evidence" value="ECO:0007669"/>
    <property type="project" value="InterPro"/>
</dbReference>
<protein>
    <submittedName>
        <fullName evidence="11">ABC transporter ATP-binding protein</fullName>
    </submittedName>
</protein>
<dbReference type="InterPro" id="IPR017871">
    <property type="entry name" value="ABC_transporter-like_CS"/>
</dbReference>
<sequence>MENNDKQLDINTPTDYDLAEVPKHTLPTLKRLLGLLAAQKKSLIILLTSVLTGIALYSATPLIMGVAIDRLVNHIRLQGITGNVEALGSILGPPLLILLAAYSLSSLFSFIQEYTMASVGETLVLSIRKQMSEKINKLPLGYYDSKQTGELLSRVTNDLDRVAEVLTTGASQFINAVVTITLSVGLMLLLHPLLTILILLSMAASLWAASWIAGKNFQVASENQTVLGELNGKIEEFYSGNLILKSFNQQEEAARIVEEISQRQYQVSKKAQFLLYAIYPIIRFLTQTGFVMTAIVGGIFVVRGTLTIGTVQAFLQYVNQISEPITQSSYFINSLQTGLASAERVFEFLDEKEENPDTTDFEPVTAPKGTVEFQHVRFGYHPDSLLMKDISFSVNANEMVAIVGPTGAGKTTLVNLLMRFYELNGGKICIDGVDIHSLPKKELRKLIGIVLQDTWLFKGTIAQNIAYGRMDATQKEIVQAAKAARCDHFIRTLEHGYDTILSSEDSSISQGQMQLLTIARAILADPALMILDEATSSVDTRTETEIQKAMSYVMKGKTSFVIAHRLSTIKSADLILVMKDGNIIEKGTHDELLSGDTFYADLYNSQFTAPSNSTN</sequence>
<evidence type="ECO:0000256" key="2">
    <source>
        <dbReference type="ARBA" id="ARBA00022448"/>
    </source>
</evidence>
<keyword evidence="7 8" id="KW-0472">Membrane</keyword>
<dbReference type="Gene3D" id="1.20.1560.10">
    <property type="entry name" value="ABC transporter type 1, transmembrane domain"/>
    <property type="match status" value="1"/>
</dbReference>
<dbReference type="InterPro" id="IPR003439">
    <property type="entry name" value="ABC_transporter-like_ATP-bd"/>
</dbReference>
<dbReference type="InterPro" id="IPR003593">
    <property type="entry name" value="AAA+_ATPase"/>
</dbReference>
<evidence type="ECO:0000313" key="12">
    <source>
        <dbReference type="Proteomes" id="UP000466848"/>
    </source>
</evidence>
<organism evidence="11 12">
    <name type="scientific">Aminipila butyrica</name>
    <dbReference type="NCBI Taxonomy" id="433296"/>
    <lineage>
        <taxon>Bacteria</taxon>
        <taxon>Bacillati</taxon>
        <taxon>Bacillota</taxon>
        <taxon>Clostridia</taxon>
        <taxon>Peptostreptococcales</taxon>
        <taxon>Anaerovoracaceae</taxon>
        <taxon>Aminipila</taxon>
    </lineage>
</organism>
<evidence type="ECO:0000313" key="11">
    <source>
        <dbReference type="EMBL" id="QIB70530.1"/>
    </source>
</evidence>
<evidence type="ECO:0000256" key="3">
    <source>
        <dbReference type="ARBA" id="ARBA00022692"/>
    </source>
</evidence>
<keyword evidence="5 11" id="KW-0067">ATP-binding</keyword>
<feature type="transmembrane region" description="Helical" evidence="8">
    <location>
        <begin position="173"/>
        <end position="190"/>
    </location>
</feature>
<dbReference type="CDD" id="cd03254">
    <property type="entry name" value="ABCC_Glucan_exporter_like"/>
    <property type="match status" value="1"/>
</dbReference>
<dbReference type="Pfam" id="PF00005">
    <property type="entry name" value="ABC_tran"/>
    <property type="match status" value="1"/>
</dbReference>
<dbReference type="PROSITE" id="PS50893">
    <property type="entry name" value="ABC_TRANSPORTER_2"/>
    <property type="match status" value="1"/>
</dbReference>
<evidence type="ECO:0000256" key="4">
    <source>
        <dbReference type="ARBA" id="ARBA00022741"/>
    </source>
</evidence>
<keyword evidence="4" id="KW-0547">Nucleotide-binding</keyword>
<dbReference type="SUPFAM" id="SSF52540">
    <property type="entry name" value="P-loop containing nucleoside triphosphate hydrolases"/>
    <property type="match status" value="1"/>
</dbReference>
<evidence type="ECO:0000259" key="10">
    <source>
        <dbReference type="PROSITE" id="PS50929"/>
    </source>
</evidence>